<dbReference type="RefSeq" id="WP_221288992.1">
    <property type="nucleotide sequence ID" value="NZ_AP024597.1"/>
</dbReference>
<keyword evidence="2" id="KW-1185">Reference proteome</keyword>
<accession>A0A8D5U411</accession>
<evidence type="ECO:0000313" key="1">
    <source>
        <dbReference type="EMBL" id="BCU68981.1"/>
    </source>
</evidence>
<organism evidence="1 2">
    <name type="scientific">Stygiolobus caldivivus</name>
    <dbReference type="NCBI Taxonomy" id="2824673"/>
    <lineage>
        <taxon>Archaea</taxon>
        <taxon>Thermoproteota</taxon>
        <taxon>Thermoprotei</taxon>
        <taxon>Sulfolobales</taxon>
        <taxon>Sulfolobaceae</taxon>
        <taxon>Stygiolobus</taxon>
    </lineage>
</organism>
<reference evidence="1 2" key="1">
    <citation type="submission" date="2021-04" db="EMBL/GenBank/DDBJ databases">
        <title>Complete genome sequence of Stygiolobus sp. KN-1.</title>
        <authorList>
            <person name="Nakamura K."/>
            <person name="Sakai H."/>
            <person name="Kurosawa N."/>
        </authorList>
    </citation>
    <scope>NUCLEOTIDE SEQUENCE [LARGE SCALE GENOMIC DNA]</scope>
    <source>
        <strain evidence="1 2">KN-1</strain>
    </source>
</reference>
<dbReference type="EMBL" id="AP024597">
    <property type="protein sequence ID" value="BCU68981.1"/>
    <property type="molecule type" value="Genomic_DNA"/>
</dbReference>
<name>A0A8D5U411_9CREN</name>
<dbReference type="Proteomes" id="UP000825123">
    <property type="component" value="Chromosome"/>
</dbReference>
<protein>
    <submittedName>
        <fullName evidence="1">Uncharacterized protein</fullName>
    </submittedName>
</protein>
<evidence type="ECO:0000313" key="2">
    <source>
        <dbReference type="Proteomes" id="UP000825123"/>
    </source>
</evidence>
<sequence>MSFPKNGFSLNLFPLPFLSSVDSSYTVVYTRRSELEAFTLYRTLSQLSEKTVRLIDLYNFLFSERPYTDSDNIIAFLNDKNDVIPFLDSMWSLGGRGYLITCNVDLKKGKGNVELITRNGELCEIETSLSIVKGIAGTTKGKRSEELLNELNSINTLAEWLKEKLGEMTFDGIIVLSPILLPARWLMEKYLNTEVKGHEDFLGTGGAYIFITTGGDVLTVRRMEFELRSNGKSVKEYTFDVDPLLAPIYLSLLTYLFKQPAGVL</sequence>
<proteinExistence type="predicted"/>
<gene>
    <name evidence="1" type="ORF">KN1_02780</name>
</gene>
<dbReference type="GeneID" id="66162031"/>
<dbReference type="KEGG" id="csty:KN1_02780"/>
<dbReference type="AlphaFoldDB" id="A0A8D5U411"/>